<dbReference type="InterPro" id="IPR036390">
    <property type="entry name" value="WH_DNA-bd_sf"/>
</dbReference>
<reference evidence="2 3" key="1">
    <citation type="submission" date="2018-09" db="EMBL/GenBank/DDBJ databases">
        <title>YIM PH21274 draft genome.</title>
        <authorList>
            <person name="Miao C."/>
        </authorList>
    </citation>
    <scope>NUCLEOTIDE SEQUENCE [LARGE SCALE GENOMIC DNA]</scope>
    <source>
        <strain evidence="2 3">YIM PH 21724</strain>
    </source>
</reference>
<dbReference type="EMBL" id="QZFU01000017">
    <property type="protein sequence ID" value="RJO75790.1"/>
    <property type="molecule type" value="Genomic_DNA"/>
</dbReference>
<organism evidence="2 3">
    <name type="scientific">Nocardia panacis</name>
    <dbReference type="NCBI Taxonomy" id="2340916"/>
    <lineage>
        <taxon>Bacteria</taxon>
        <taxon>Bacillati</taxon>
        <taxon>Actinomycetota</taxon>
        <taxon>Actinomycetes</taxon>
        <taxon>Mycobacteriales</taxon>
        <taxon>Nocardiaceae</taxon>
        <taxon>Nocardia</taxon>
    </lineage>
</organism>
<dbReference type="AlphaFoldDB" id="A0A3A4KKV3"/>
<gene>
    <name evidence="2" type="ORF">D5S18_13490</name>
</gene>
<dbReference type="Gene3D" id="1.10.10.10">
    <property type="entry name" value="Winged helix-like DNA-binding domain superfamily/Winged helix DNA-binding domain"/>
    <property type="match status" value="1"/>
</dbReference>
<sequence length="157" mass="16195">MRRGGVSGEGWGESVAIGVLALARRVEGELGEGLGELGLTVGRLGLLGHIGGGEGISFSELARRSGVSVQSAHAGVKGLVAAGLVRDRRGGGGAASAIELTDKGIRLLGEAREVVAKVDRRLFGVEADPVMRRMGAALRAAYRVMCRGEGRHSLQRG</sequence>
<dbReference type="Pfam" id="PF12802">
    <property type="entry name" value="MarR_2"/>
    <property type="match status" value="1"/>
</dbReference>
<dbReference type="Proteomes" id="UP000266677">
    <property type="component" value="Unassembled WGS sequence"/>
</dbReference>
<dbReference type="InterPro" id="IPR036388">
    <property type="entry name" value="WH-like_DNA-bd_sf"/>
</dbReference>
<comment type="caution">
    <text evidence="2">The sequence shown here is derived from an EMBL/GenBank/DDBJ whole genome shotgun (WGS) entry which is preliminary data.</text>
</comment>
<accession>A0A3A4KKV3</accession>
<dbReference type="SUPFAM" id="SSF46785">
    <property type="entry name" value="Winged helix' DNA-binding domain"/>
    <property type="match status" value="1"/>
</dbReference>
<dbReference type="SMART" id="SM00347">
    <property type="entry name" value="HTH_MARR"/>
    <property type="match status" value="1"/>
</dbReference>
<evidence type="ECO:0000313" key="3">
    <source>
        <dbReference type="Proteomes" id="UP000266677"/>
    </source>
</evidence>
<dbReference type="OrthoDB" id="3177763at2"/>
<proteinExistence type="predicted"/>
<evidence type="ECO:0000259" key="1">
    <source>
        <dbReference type="SMART" id="SM00347"/>
    </source>
</evidence>
<dbReference type="InterPro" id="IPR000835">
    <property type="entry name" value="HTH_MarR-typ"/>
</dbReference>
<dbReference type="GO" id="GO:0003700">
    <property type="term" value="F:DNA-binding transcription factor activity"/>
    <property type="evidence" value="ECO:0007669"/>
    <property type="project" value="InterPro"/>
</dbReference>
<protein>
    <submittedName>
        <fullName evidence="2">MarR family transcriptional regulator</fullName>
    </submittedName>
</protein>
<name>A0A3A4KKV3_9NOCA</name>
<evidence type="ECO:0000313" key="2">
    <source>
        <dbReference type="EMBL" id="RJO75790.1"/>
    </source>
</evidence>
<feature type="domain" description="HTH marR-type" evidence="1">
    <location>
        <begin position="32"/>
        <end position="131"/>
    </location>
</feature>
<keyword evidence="3" id="KW-1185">Reference proteome</keyword>